<gene>
    <name evidence="2" type="primary">CSON007526</name>
</gene>
<evidence type="ECO:0000259" key="1">
    <source>
        <dbReference type="PROSITE" id="PS50878"/>
    </source>
</evidence>
<dbReference type="EMBL" id="UFQT01000284">
    <property type="protein sequence ID" value="SSX22780.1"/>
    <property type="molecule type" value="Genomic_DNA"/>
</dbReference>
<dbReference type="PROSITE" id="PS50878">
    <property type="entry name" value="RT_POL"/>
    <property type="match status" value="1"/>
</dbReference>
<evidence type="ECO:0000313" key="2">
    <source>
        <dbReference type="EMBL" id="SSX22780.1"/>
    </source>
</evidence>
<accession>A0A336LYA8</accession>
<organism evidence="2">
    <name type="scientific">Culicoides sonorensis</name>
    <name type="common">Biting midge</name>
    <dbReference type="NCBI Taxonomy" id="179676"/>
    <lineage>
        <taxon>Eukaryota</taxon>
        <taxon>Metazoa</taxon>
        <taxon>Ecdysozoa</taxon>
        <taxon>Arthropoda</taxon>
        <taxon>Hexapoda</taxon>
        <taxon>Insecta</taxon>
        <taxon>Pterygota</taxon>
        <taxon>Neoptera</taxon>
        <taxon>Endopterygota</taxon>
        <taxon>Diptera</taxon>
        <taxon>Nematocera</taxon>
        <taxon>Chironomoidea</taxon>
        <taxon>Ceratopogonidae</taxon>
        <taxon>Ceratopogoninae</taxon>
        <taxon>Culicoides</taxon>
        <taxon>Monoculicoides</taxon>
    </lineage>
</organism>
<dbReference type="GO" id="GO:0071897">
    <property type="term" value="P:DNA biosynthetic process"/>
    <property type="evidence" value="ECO:0007669"/>
    <property type="project" value="UniProtKB-ARBA"/>
</dbReference>
<sequence>MQASNITSEPVAFLTSIMPPTGQYNYHVGCHVRRPSVTEKKEKIRWNKLQHESGKDFIKIMKIWLNDILEFGEEYSPQEMWHAMQEVCQIKAKEMLGVTRGTRHIEKETWWWNSETREAVNEKKAAFQEWTKFRNGTEAEKKRLHDIYKERSKQAKKIIAQAQAEATKDLYDELENMTSKAAHRTSDAQEVSEGSSYDSTKIYKIAAQRRRNSKQIQSPKFVKDAQGRLLVDDEEICKRWKEYCNELLNTQFPRQHTPQAEPNIQDTPEDFSESEIEQAVKMMKNRKAAGPDDLPAECWKKLGSVGVKFLTVMFNKMMKGAPMPDQWPKSYLIPLYKGKGDTSDCNNYRSIKLMTHSMKIYERAIGIRLRQLIHLKSNQCGFVQGKSTYDAIQSLRLLTEKHREASKDLYMVFVDLEKAFDRVPRDLIWTALRTQNIPETYVKMLQDIYDKSCTSIRCPAGTSEEFEISVGVHQGGVLSPLLFNVTFNYLQEQIDETENGVWEFLFADDAAIVSSNLDALQEQMNKWMNSLEPNGLKISRMKTEFLHCNFSNAQNTTPTIKLGDTVLPKCEKFKYLGSIVNENASCDDDVLHRISVGWMKWRENSGIFCDAKMPLKLKGKLYTTIVRPALTYGTQCWTMYAQYKNKMTAAEMKMCRMSLGVTKMDKIKSERIRGSLHIKKDICT</sequence>
<dbReference type="VEuPathDB" id="VectorBase:CSON007526"/>
<protein>
    <submittedName>
        <fullName evidence="2">CSON007526 protein</fullName>
    </submittedName>
</protein>
<dbReference type="Pfam" id="PF00078">
    <property type="entry name" value="RVT_1"/>
    <property type="match status" value="1"/>
</dbReference>
<dbReference type="InterPro" id="IPR043128">
    <property type="entry name" value="Rev_trsase/Diguanyl_cyclase"/>
</dbReference>
<dbReference type="OMA" id="NENASCD"/>
<reference evidence="2" key="1">
    <citation type="submission" date="2018-07" db="EMBL/GenBank/DDBJ databases">
        <authorList>
            <person name="Quirk P.G."/>
            <person name="Krulwich T.A."/>
        </authorList>
    </citation>
    <scope>NUCLEOTIDE SEQUENCE</scope>
</reference>
<dbReference type="InterPro" id="IPR000477">
    <property type="entry name" value="RT_dom"/>
</dbReference>
<dbReference type="AlphaFoldDB" id="A0A336LYA8"/>
<dbReference type="Gene3D" id="3.30.70.270">
    <property type="match status" value="1"/>
</dbReference>
<proteinExistence type="predicted"/>
<name>A0A336LYA8_CULSO</name>
<dbReference type="InterPro" id="IPR043502">
    <property type="entry name" value="DNA/RNA_pol_sf"/>
</dbReference>
<dbReference type="SUPFAM" id="SSF56672">
    <property type="entry name" value="DNA/RNA polymerases"/>
    <property type="match status" value="1"/>
</dbReference>
<dbReference type="CDD" id="cd01650">
    <property type="entry name" value="RT_nLTR_like"/>
    <property type="match status" value="1"/>
</dbReference>
<dbReference type="PANTHER" id="PTHR19446">
    <property type="entry name" value="REVERSE TRANSCRIPTASES"/>
    <property type="match status" value="1"/>
</dbReference>
<feature type="domain" description="Reverse transcriptase" evidence="1">
    <location>
        <begin position="316"/>
        <end position="580"/>
    </location>
</feature>